<dbReference type="PANTHER" id="PTHR43756:SF5">
    <property type="entry name" value="CHOLINE MONOOXYGENASE, CHLOROPLASTIC"/>
    <property type="match status" value="1"/>
</dbReference>
<dbReference type="Proteomes" id="UP001501447">
    <property type="component" value="Unassembled WGS sequence"/>
</dbReference>
<comment type="cofactor">
    <cofactor evidence="1">
        <name>Fe cation</name>
        <dbReference type="ChEBI" id="CHEBI:24875"/>
    </cofactor>
</comment>
<sequence length="423" mass="47315">MTSLGDTKAPEGPRVRSAVARRAAGRSLEAPFYTDREFFGLDIAAIFTRHWIFAAVDAEVPEPGDYTTVDIGPYPVIVLRDEEENLRAFHNVCRHRGARLLDAGRGSAGNLVCGYHKWTYGTDGALRYAPSQPASFDPSCFGLKSVHVRSVGGLVFVCLADRPPADFDDVAARIEPYLLPHDLRHAKVAARSDIVEDGNWKLVMENNRECYHCDGHPELLRTFFPTYGYTEENLPPQLRPAHERYLRADAETRETYERLGLPYALIEELDNRATGFRIQRDALDLAGESFTADGKAACRPLLGGLPTPRLGHLALHMQPNSWFHVVADHAITFSVLPLAPDKTVLRTTWLVHPEATEGVDYDLDTLTKIWTATNEQDAHLVARAQRGISSPAYEPGPYAPTEYQVEAFCNWYITRLREALDDD</sequence>
<dbReference type="Pfam" id="PF00848">
    <property type="entry name" value="Ring_hydroxyl_A"/>
    <property type="match status" value="1"/>
</dbReference>
<dbReference type="PROSITE" id="PS51296">
    <property type="entry name" value="RIESKE"/>
    <property type="match status" value="1"/>
</dbReference>
<protein>
    <submittedName>
        <fullName evidence="8">Aromatic ring-hydroxylating dioxygenase subunit alpha</fullName>
    </submittedName>
</protein>
<name>A0ABN3Q8V6_9ACTN</name>
<keyword evidence="4" id="KW-0560">Oxidoreductase</keyword>
<dbReference type="Gene3D" id="2.102.10.10">
    <property type="entry name" value="Rieske [2Fe-2S] iron-sulphur domain"/>
    <property type="match status" value="1"/>
</dbReference>
<dbReference type="Gene3D" id="3.90.380.10">
    <property type="entry name" value="Naphthalene 1,2-dioxygenase Alpha Subunit, Chain A, domain 1"/>
    <property type="match status" value="1"/>
</dbReference>
<dbReference type="PRINTS" id="PR00090">
    <property type="entry name" value="RNGDIOXGNASE"/>
</dbReference>
<feature type="domain" description="Rieske" evidence="7">
    <location>
        <begin position="51"/>
        <end position="157"/>
    </location>
</feature>
<keyword evidence="3" id="KW-0479">Metal-binding</keyword>
<keyword evidence="8" id="KW-0223">Dioxygenase</keyword>
<dbReference type="InterPro" id="IPR015879">
    <property type="entry name" value="Ring_hydroxy_dOase_asu_C_dom"/>
</dbReference>
<gene>
    <name evidence="8" type="ORF">GCM10009863_34350</name>
</gene>
<evidence type="ECO:0000256" key="1">
    <source>
        <dbReference type="ARBA" id="ARBA00001962"/>
    </source>
</evidence>
<keyword evidence="2" id="KW-0001">2Fe-2S</keyword>
<evidence type="ECO:0000256" key="4">
    <source>
        <dbReference type="ARBA" id="ARBA00023002"/>
    </source>
</evidence>
<dbReference type="InterPro" id="IPR017941">
    <property type="entry name" value="Rieske_2Fe-2S"/>
</dbReference>
<dbReference type="CDD" id="cd08884">
    <property type="entry name" value="RHO_alpha_C_GbcA-like"/>
    <property type="match status" value="1"/>
</dbReference>
<keyword evidence="9" id="KW-1185">Reference proteome</keyword>
<comment type="caution">
    <text evidence="8">The sequence shown here is derived from an EMBL/GenBank/DDBJ whole genome shotgun (WGS) entry which is preliminary data.</text>
</comment>
<dbReference type="CDD" id="cd03469">
    <property type="entry name" value="Rieske_RO_Alpha_N"/>
    <property type="match status" value="1"/>
</dbReference>
<evidence type="ECO:0000256" key="5">
    <source>
        <dbReference type="ARBA" id="ARBA00023004"/>
    </source>
</evidence>
<evidence type="ECO:0000313" key="8">
    <source>
        <dbReference type="EMBL" id="GAA2617576.1"/>
    </source>
</evidence>
<dbReference type="SUPFAM" id="SSF50022">
    <property type="entry name" value="ISP domain"/>
    <property type="match status" value="1"/>
</dbReference>
<organism evidence="8 9">
    <name type="scientific">Streptomyces axinellae</name>
    <dbReference type="NCBI Taxonomy" id="552788"/>
    <lineage>
        <taxon>Bacteria</taxon>
        <taxon>Bacillati</taxon>
        <taxon>Actinomycetota</taxon>
        <taxon>Actinomycetes</taxon>
        <taxon>Kitasatosporales</taxon>
        <taxon>Streptomycetaceae</taxon>
        <taxon>Streptomyces</taxon>
    </lineage>
</organism>
<dbReference type="RefSeq" id="WP_344566873.1">
    <property type="nucleotide sequence ID" value="NZ_BAAARJ010000010.1"/>
</dbReference>
<dbReference type="PANTHER" id="PTHR43756">
    <property type="entry name" value="CHOLINE MONOOXYGENASE, CHLOROPLASTIC"/>
    <property type="match status" value="1"/>
</dbReference>
<keyword evidence="5" id="KW-0408">Iron</keyword>
<dbReference type="SUPFAM" id="SSF55961">
    <property type="entry name" value="Bet v1-like"/>
    <property type="match status" value="1"/>
</dbReference>
<evidence type="ECO:0000313" key="9">
    <source>
        <dbReference type="Proteomes" id="UP001501447"/>
    </source>
</evidence>
<reference evidence="8 9" key="1">
    <citation type="journal article" date="2019" name="Int. J. Syst. Evol. Microbiol.">
        <title>The Global Catalogue of Microorganisms (GCM) 10K type strain sequencing project: providing services to taxonomists for standard genome sequencing and annotation.</title>
        <authorList>
            <consortium name="The Broad Institute Genomics Platform"/>
            <consortium name="The Broad Institute Genome Sequencing Center for Infectious Disease"/>
            <person name="Wu L."/>
            <person name="Ma J."/>
        </authorList>
    </citation>
    <scope>NUCLEOTIDE SEQUENCE [LARGE SCALE GENOMIC DNA]</scope>
    <source>
        <strain evidence="8 9">JCM 16373</strain>
    </source>
</reference>
<dbReference type="Pfam" id="PF00355">
    <property type="entry name" value="Rieske"/>
    <property type="match status" value="1"/>
</dbReference>
<evidence type="ECO:0000256" key="3">
    <source>
        <dbReference type="ARBA" id="ARBA00022723"/>
    </source>
</evidence>
<evidence type="ECO:0000259" key="7">
    <source>
        <dbReference type="PROSITE" id="PS51296"/>
    </source>
</evidence>
<evidence type="ECO:0000256" key="2">
    <source>
        <dbReference type="ARBA" id="ARBA00022714"/>
    </source>
</evidence>
<keyword evidence="6" id="KW-0411">Iron-sulfur</keyword>
<dbReference type="InterPro" id="IPR036922">
    <property type="entry name" value="Rieske_2Fe-2S_sf"/>
</dbReference>
<dbReference type="GO" id="GO:0051213">
    <property type="term" value="F:dioxygenase activity"/>
    <property type="evidence" value="ECO:0007669"/>
    <property type="project" value="UniProtKB-KW"/>
</dbReference>
<dbReference type="InterPro" id="IPR001663">
    <property type="entry name" value="Rng_hydr_dOase-A"/>
</dbReference>
<proteinExistence type="predicted"/>
<evidence type="ECO:0000256" key="6">
    <source>
        <dbReference type="ARBA" id="ARBA00023014"/>
    </source>
</evidence>
<dbReference type="EMBL" id="BAAARJ010000010">
    <property type="protein sequence ID" value="GAA2617576.1"/>
    <property type="molecule type" value="Genomic_DNA"/>
</dbReference>
<accession>A0ABN3Q8V6</accession>